<dbReference type="InterPro" id="IPR011008">
    <property type="entry name" value="Dimeric_a/b-barrel"/>
</dbReference>
<reference evidence="5" key="1">
    <citation type="submission" date="2022-10" db="EMBL/GenBank/DDBJ databases">
        <authorList>
            <person name="Chen Y."/>
            <person name="Dougan E. K."/>
            <person name="Chan C."/>
            <person name="Rhodes N."/>
            <person name="Thang M."/>
        </authorList>
    </citation>
    <scope>NUCLEOTIDE SEQUENCE</scope>
</reference>
<dbReference type="SMART" id="SM00886">
    <property type="entry name" value="Dabb"/>
    <property type="match status" value="1"/>
</dbReference>
<proteinExistence type="predicted"/>
<dbReference type="Pfam" id="PF01535">
    <property type="entry name" value="PPR"/>
    <property type="match status" value="2"/>
</dbReference>
<feature type="repeat" description="PPR" evidence="2">
    <location>
        <begin position="938"/>
        <end position="972"/>
    </location>
</feature>
<dbReference type="Pfam" id="PF07876">
    <property type="entry name" value="Dabb"/>
    <property type="match status" value="1"/>
</dbReference>
<gene>
    <name evidence="5" type="ORF">C1SCF055_LOCUS1028</name>
</gene>
<dbReference type="InterPro" id="IPR013097">
    <property type="entry name" value="Dabb"/>
</dbReference>
<dbReference type="OrthoDB" id="446240at2759"/>
<feature type="repeat" description="PPR" evidence="2">
    <location>
        <begin position="693"/>
        <end position="727"/>
    </location>
</feature>
<organism evidence="5">
    <name type="scientific">Cladocopium goreaui</name>
    <dbReference type="NCBI Taxonomy" id="2562237"/>
    <lineage>
        <taxon>Eukaryota</taxon>
        <taxon>Sar</taxon>
        <taxon>Alveolata</taxon>
        <taxon>Dinophyceae</taxon>
        <taxon>Suessiales</taxon>
        <taxon>Symbiodiniaceae</taxon>
        <taxon>Cladocopium</taxon>
    </lineage>
</organism>
<dbReference type="PANTHER" id="PTHR47447:SF17">
    <property type="entry name" value="OS12G0638900 PROTEIN"/>
    <property type="match status" value="1"/>
</dbReference>
<feature type="domain" description="Stress-response A/B barrel" evidence="4">
    <location>
        <begin position="1326"/>
        <end position="1427"/>
    </location>
</feature>
<keyword evidence="3" id="KW-0472">Membrane</keyword>
<dbReference type="InterPro" id="IPR011990">
    <property type="entry name" value="TPR-like_helical_dom_sf"/>
</dbReference>
<dbReference type="NCBIfam" id="TIGR00756">
    <property type="entry name" value="PPR"/>
    <property type="match status" value="2"/>
</dbReference>
<dbReference type="EMBL" id="CAMXCT020000011">
    <property type="protein sequence ID" value="CAL1125817.1"/>
    <property type="molecule type" value="Genomic_DNA"/>
</dbReference>
<feature type="transmembrane region" description="Helical" evidence="3">
    <location>
        <begin position="1221"/>
        <end position="1247"/>
    </location>
</feature>
<feature type="repeat" description="PPR" evidence="2">
    <location>
        <begin position="834"/>
        <end position="868"/>
    </location>
</feature>
<evidence type="ECO:0000313" key="5">
    <source>
        <dbReference type="EMBL" id="CAI3972442.1"/>
    </source>
</evidence>
<keyword evidence="7" id="KW-1185">Reference proteome</keyword>
<dbReference type="EMBL" id="CAMXCT030000011">
    <property type="protein sequence ID" value="CAL4759754.1"/>
    <property type="molecule type" value="Genomic_DNA"/>
</dbReference>
<evidence type="ECO:0000256" key="3">
    <source>
        <dbReference type="SAM" id="Phobius"/>
    </source>
</evidence>
<feature type="transmembrane region" description="Helical" evidence="3">
    <location>
        <begin position="1188"/>
        <end position="1209"/>
    </location>
</feature>
<dbReference type="PANTHER" id="PTHR47447">
    <property type="entry name" value="OS03G0856100 PROTEIN"/>
    <property type="match status" value="1"/>
</dbReference>
<keyword evidence="3" id="KW-0812">Transmembrane</keyword>
<protein>
    <recommendedName>
        <fullName evidence="4">Stress-response A/B barrel domain-containing protein</fullName>
    </recommendedName>
</protein>
<evidence type="ECO:0000313" key="7">
    <source>
        <dbReference type="Proteomes" id="UP001152797"/>
    </source>
</evidence>
<dbReference type="EMBL" id="CAMXCT010000011">
    <property type="protein sequence ID" value="CAI3972442.1"/>
    <property type="molecule type" value="Genomic_DNA"/>
</dbReference>
<evidence type="ECO:0000259" key="4">
    <source>
        <dbReference type="PROSITE" id="PS51502"/>
    </source>
</evidence>
<evidence type="ECO:0000313" key="6">
    <source>
        <dbReference type="EMBL" id="CAL4759754.1"/>
    </source>
</evidence>
<sequence>MVGSRVKLEFNRVYALRVALVFKSPGASNVGQAEITMASTYIDPAVRAQRANVHDVFVIARHEKHGYLLLLNKGALGKEFKIPSGKFEHPGIGGDSYYKAASNAASCKMLVQTGLVIAPCRFKRILFPAQVQEKLGNRVFYEVWISDQDSVVKGGETALTGEQNFYVRTDYYGFTFHQDLRHAAAALRGTSRTTASALLATQAIYRETCCLGGVIMKMGEMARQMCEWRPVGRAVCCTLDAVDALDVLDALDALAHHVLRISPIGVSKLSLGPSDVSCQWRHAAVAPNGAIYAMPWEASAVLRVATDVRLLGHLGVTNQGKFGFTVASQEYVCGIPWAARRVLCLHTSKDELLQFGDFSDLAGKWRTAAARHGIIFALPVEADSVLEIDPAARRVRELEHFPTGQFTPILLSRWSGGLALGDDSLVALPGFDCSILKVDMSLAKIGRHQLDCGGGAVHNWHSAVVAKNGAIYAVPFSASFALKLEFQGDSLQATRLGSFGNNMGKWSQAILSQEGDVYGVPWSAEKVLKIRPLTDEADGMGTLDIDTAVKKAEVSAKGWRYPLTPLLQLSPNPSKDVVKKILEPLGGRKNWIPATLRSLAAEKRSDVLFSVLEVLRITGVQLDVRDYTIGMSACSKAKSWERACWLLRTMEQGKVTRSVISFSAAISSCEKGNQWQHALSLLKEMAWVKVLPNVISCSAAISSCEKAQKWQHAVVLYQEMLEEELSPDVVSYSAVISSCEKAGKWQQALSFFHEMCRAQVQPDVVSCNATMSSCQKGGHWQLALSLFEAMPGNRLVPNVISFNAAISSCQRGGHWNEAMNLLETMLSKPSLSPDLVSFNSTMASFQKDGQWEQSLGLLDLMCREKVAPDVISFSSAITSCEKGGNWQYALALFEAMRKRQHQPDAVSCSAIISSYDQGSQWQVAIRLFAVMQQLLQTDAVSYGAILSCCHKAAQWEQALALFEAMPLSKVAPNVANFCAVIGACERAQQRQRATGLLKLMQVSSFGNFEPGPARWKEGVLASTGLIYCIPEAAPTILRIDPSSDTTLQLPVTPGGLAPPTPVTTFSGTTTTVQVMCLGFICPGGAKLRPDASELVCRHMPCFEICCLSSCESFQCLEGYSKKPRAQEFSCQAGYCSSTDLLTCCNVDLWYPNVLVPLLIFAFTGLTCVWAQSQRCRKERLSRRRKFSVLYFTVLFAWDVCDQTASWWFWQYTGDVGASLVVQGLAMMSAMMGTVIILLAFFAGLFMTTSQLLDQHAPELAYSVAAGCADVIMLICVFIFETEGLDEGSWIKILNLIATLIDFILKVLQAAGALFGTAREDEDPLLDTVQVMIGVKETTSNEQILAVKEGLAALKDTCGILEFEFGTDLKLPSGQSHPAGKNRTCTWYADFPSMEAYEAYAAHPEHVKVINDLIKPIMEPGSRAAIQYER</sequence>
<dbReference type="SUPFAM" id="SSF54909">
    <property type="entry name" value="Dimeric alpha+beta barrel"/>
    <property type="match status" value="1"/>
</dbReference>
<evidence type="ECO:0000256" key="1">
    <source>
        <dbReference type="ARBA" id="ARBA00022737"/>
    </source>
</evidence>
<dbReference type="InterPro" id="IPR002885">
    <property type="entry name" value="PPR_rpt"/>
</dbReference>
<keyword evidence="1" id="KW-0677">Repeat</keyword>
<dbReference type="Pfam" id="PF13812">
    <property type="entry name" value="PPR_3"/>
    <property type="match status" value="3"/>
</dbReference>
<evidence type="ECO:0000256" key="2">
    <source>
        <dbReference type="PROSITE-ProRule" id="PRU00708"/>
    </source>
</evidence>
<accession>A0A9P1FG01</accession>
<feature type="transmembrane region" description="Helical" evidence="3">
    <location>
        <begin position="1148"/>
        <end position="1168"/>
    </location>
</feature>
<name>A0A9P1FG01_9DINO</name>
<feature type="repeat" description="PPR" evidence="2">
    <location>
        <begin position="869"/>
        <end position="903"/>
    </location>
</feature>
<dbReference type="Gene3D" id="3.30.70.100">
    <property type="match status" value="1"/>
</dbReference>
<feature type="repeat" description="PPR" evidence="2">
    <location>
        <begin position="798"/>
        <end position="828"/>
    </location>
</feature>
<dbReference type="Gene3D" id="1.25.40.10">
    <property type="entry name" value="Tetratricopeptide repeat domain"/>
    <property type="match status" value="3"/>
</dbReference>
<dbReference type="PROSITE" id="PS51502">
    <property type="entry name" value="S_R_A_B_BARREL"/>
    <property type="match status" value="1"/>
</dbReference>
<dbReference type="PROSITE" id="PS51375">
    <property type="entry name" value="PPR"/>
    <property type="match status" value="7"/>
</dbReference>
<reference evidence="6 7" key="2">
    <citation type="submission" date="2024-05" db="EMBL/GenBank/DDBJ databases">
        <authorList>
            <person name="Chen Y."/>
            <person name="Shah S."/>
            <person name="Dougan E. K."/>
            <person name="Thang M."/>
            <person name="Chan C."/>
        </authorList>
    </citation>
    <scope>NUCLEOTIDE SEQUENCE [LARGE SCALE GENOMIC DNA]</scope>
</reference>
<comment type="caution">
    <text evidence="5">The sequence shown here is derived from an EMBL/GenBank/DDBJ whole genome shotgun (WGS) entry which is preliminary data.</text>
</comment>
<keyword evidence="3" id="KW-1133">Transmembrane helix</keyword>
<feature type="repeat" description="PPR" evidence="2">
    <location>
        <begin position="763"/>
        <end position="797"/>
    </location>
</feature>
<feature type="repeat" description="PPR" evidence="2">
    <location>
        <begin position="728"/>
        <end position="762"/>
    </location>
</feature>
<feature type="transmembrane region" description="Helical" evidence="3">
    <location>
        <begin position="1259"/>
        <end position="1279"/>
    </location>
</feature>
<dbReference type="Pfam" id="PF13041">
    <property type="entry name" value="PPR_2"/>
    <property type="match status" value="1"/>
</dbReference>
<dbReference type="Proteomes" id="UP001152797">
    <property type="component" value="Unassembled WGS sequence"/>
</dbReference>